<dbReference type="Pfam" id="PF00017">
    <property type="entry name" value="SH2"/>
    <property type="match status" value="1"/>
</dbReference>
<dbReference type="InterPro" id="IPR013815">
    <property type="entry name" value="ATP_grasp_subdomain_1"/>
</dbReference>
<dbReference type="GO" id="GO:0000287">
    <property type="term" value="F:magnesium ion binding"/>
    <property type="evidence" value="ECO:0007669"/>
    <property type="project" value="UniProtKB-UniRule"/>
</dbReference>
<feature type="binding site" evidence="17">
    <location>
        <position position="1220"/>
    </location>
    <ligand>
        <name>Mg(2+)</name>
        <dbReference type="ChEBI" id="CHEBI:18420"/>
    </ligand>
</feature>
<feature type="compositionally biased region" description="Acidic residues" evidence="20">
    <location>
        <begin position="246"/>
        <end position="256"/>
    </location>
</feature>
<evidence type="ECO:0000256" key="10">
    <source>
        <dbReference type="ARBA" id="ARBA00022999"/>
    </source>
</evidence>
<dbReference type="GO" id="GO:0008270">
    <property type="term" value="F:zinc ion binding"/>
    <property type="evidence" value="ECO:0007669"/>
    <property type="project" value="UniProtKB-KW"/>
</dbReference>
<evidence type="ECO:0000256" key="16">
    <source>
        <dbReference type="ARBA" id="ARBA00063570"/>
    </source>
</evidence>
<feature type="domain" description="C2H2-type" evidence="22">
    <location>
        <begin position="1682"/>
        <end position="1709"/>
    </location>
</feature>
<feature type="compositionally biased region" description="Polar residues" evidence="20">
    <location>
        <begin position="38"/>
        <end position="53"/>
    </location>
</feature>
<feature type="domain" description="C2H2-type" evidence="22">
    <location>
        <begin position="1602"/>
        <end position="1629"/>
    </location>
</feature>
<evidence type="ECO:0000313" key="25">
    <source>
        <dbReference type="Proteomes" id="UP001367676"/>
    </source>
</evidence>
<dbReference type="FunFam" id="3.30.1490.20:FF:000004">
    <property type="entry name" value="Succinate--CoA ligase [ADP-forming] subunit beta, mitochondrial"/>
    <property type="match status" value="1"/>
</dbReference>
<keyword evidence="7 18" id="KW-0863">Zinc-finger</keyword>
<feature type="region of interest" description="Disordered" evidence="20">
    <location>
        <begin position="509"/>
        <end position="660"/>
    </location>
</feature>
<keyword evidence="8" id="KW-0862">Zinc</keyword>
<dbReference type="InterPro" id="IPR036860">
    <property type="entry name" value="SH2_dom_sf"/>
</dbReference>
<dbReference type="SUPFAM" id="SSF55550">
    <property type="entry name" value="SH2 domain"/>
    <property type="match status" value="1"/>
</dbReference>
<feature type="domain" description="C2H2-type" evidence="22">
    <location>
        <begin position="1657"/>
        <end position="1684"/>
    </location>
</feature>
<dbReference type="InterPro" id="IPR000980">
    <property type="entry name" value="SH2"/>
</dbReference>
<dbReference type="PROSITE" id="PS50157">
    <property type="entry name" value="ZINC_FINGER_C2H2_2"/>
    <property type="match status" value="3"/>
</dbReference>
<feature type="compositionally biased region" description="Low complexity" evidence="20">
    <location>
        <begin position="607"/>
        <end position="657"/>
    </location>
</feature>
<evidence type="ECO:0000256" key="8">
    <source>
        <dbReference type="ARBA" id="ARBA00022833"/>
    </source>
</evidence>
<dbReference type="Gene3D" id="3.30.1490.20">
    <property type="entry name" value="ATP-grasp fold, A domain"/>
    <property type="match status" value="1"/>
</dbReference>
<protein>
    <recommendedName>
        <fullName evidence="17">Succinate--CoA ligase [GDP-forming] subunit beta, mitochondrial</fullName>
        <ecNumber evidence="17">6.2.1.4</ecNumber>
    </recommendedName>
    <alternativeName>
        <fullName evidence="17">GTP-specific succinyl-CoA synthetase subunit beta</fullName>
        <shortName evidence="17">G-SCS</shortName>
        <shortName evidence="17">GTPSCS</shortName>
    </alternativeName>
    <alternativeName>
        <fullName evidence="17">Succinyl-CoA synthetase beta-G chain</fullName>
        <shortName evidence="17">SCS-betaG</shortName>
    </alternativeName>
</protein>
<sequence>MLTEKSLTRDQIKSYMLQKEVTANPPQPAKGKRENNRSESNTTTALLVTPSKQVNKRKHFSQKSGSLSAPPRKFQKRNSKKNQNFSQLPQKGFKQKNFPPPPSQHRKAVGKNVRCFNCQNWGHLGRDCPNPLRQNICFWCNQEGHKAADCTIQFAQISLCDDYSLPVDFVNKRPLSLDSGSFWSAQSPNNEQVEVLNLYCDPKDSKKPQNTEETACERIELIDDRVKLYSVVQKGQQSQHQHLAESSDDDEHEDDEAELYENLKHRKAANRSLAGPSSNCGSTYTEVRRSPYYYGDLLKRSSSEHPAESRRYEAASYRKSQSLDTPAVKHEPIYSNDLKYLDPSSYSCHIEEADEEDDEYLDEDEMATRQRHMYETAFDSKICPANGEMVELDAVTNHVLERCSPQLPYNPAFGGSMPKDRASSLKRFASSTHRTGQLESSVDSLAQHFNDFDLTERSALLHGYSSASTSTIPLPHSVSSHLNDSIESFSESSNKSSCRVPPQKFFRHEIVHKRTKDVKNSDYVNTKKGPKSNNNKDEDDDDDDEDVRRGESINNNVKRRYPHPHHQPHHHRSKSPKICSGECRPKSCHLPSKILEIKSRPKQAGGSRRFSSTESMTTSSSGGSLESIRSSTSEGNRSTTSTDSHRSSSISSHSSDSAVGSGGYPFSLNFPPGNRYLNQSKMHVLSPISDKSFQEVCSESSEIGRSGGAASPPLKGSPHPSRPTTPEGDSGAGHKLKKRQPLGKNCISLTAPSCVVDTESHQCSDSGISMESRSDTSKIAPNGDLCDLPFDMPKLRRRRLQQMQLTQGSTQDTSSSATSVDLKELPFDMPKLRRKLRTPSNQDSLEVAADLSLTSAPTCSEQQPGDGNDIASNSSDQGRNRKSLGLSLNLNDIAPPGINIDTDLPLERQGWYHGAITRMEAENELRNREEGSYLVRNSESAKHDYSLSLKSAKGFMHMRIQKSGDSDKFILGQFSSPFDSIPQMIKHYSSNQLPIRGAEHMCLVQPVIKICSRHLSLLECRSKELLQKFDINIQKFRVVTNSEEAINLPSLLNVKEYVIKAQVHAGGRGLGHFDNGFKGGVHLTKDPKQIAPIVNNMVGHRLITKQTPKEGIKVNEVMVAESVNIKKETYFCILMDRAHNGPVVIASPSGGTDIENVAEKTPHLIKTVPINIFEGINETTAREIATFLEFRNDLVPKVASELQKLWKLFLNIDATQVEINPLVQTDNDQIIALDAKVQCDDNAAFRQKEIFEKHDHSETNPKEVLAASYNLNYIAMDGNIGCLVNGAGLAMATMDIIKLYGGEPANFLDVGGNVNEEQVYHAFNILLSDDNVKSILVNVFGGIVNCATIAKGIVNATKNLNLTVPLTVRLEGTNVTEGRQLLENSMLGIKFAENLDQAAQKATENLMKNQTRCSNVRLFIFVYFDANNVKCENRYAVFYLLYAKDSPLFLTQCGAFEAENVPQASRIEPSSTDSMANDSEEEGITISETVIKIEPTDDGVPLTIDDTGDFVTVLVPENPRSSSRFVAADVKPVVCAKCGSVVSKATFQSNAGSQILFCQKCQGRTNSNQTPGPGTGTGGSTASQAKKVLLNAINNSKNTLPFRCHYCSKMFDTKELFYNHIRFHAAKKRNPYLCGMCGKNFKELLQFKKHICARNVLKCNKCNKQFESIFRLENHYYIHTKYKCEQCGKCLSSKTVLEEHKRVHTNEYPFKCEICSRQFRQKSKYKGHFVSCKASASKNNALQSIDLE</sequence>
<dbReference type="Gene3D" id="3.30.160.60">
    <property type="entry name" value="Classic Zinc Finger"/>
    <property type="match status" value="2"/>
</dbReference>
<dbReference type="PROSITE" id="PS50158">
    <property type="entry name" value="ZF_CCHC"/>
    <property type="match status" value="2"/>
</dbReference>
<dbReference type="GO" id="GO:0005739">
    <property type="term" value="C:mitochondrion"/>
    <property type="evidence" value="ECO:0007669"/>
    <property type="project" value="UniProtKB-SubCell"/>
</dbReference>
<dbReference type="Pfam" id="PF00549">
    <property type="entry name" value="Ligase_CoA"/>
    <property type="match status" value="1"/>
</dbReference>
<dbReference type="GO" id="GO:0005634">
    <property type="term" value="C:nucleus"/>
    <property type="evidence" value="ECO:0007669"/>
    <property type="project" value="UniProtKB-ARBA"/>
</dbReference>
<feature type="compositionally biased region" description="Polar residues" evidence="20">
    <location>
        <begin position="852"/>
        <end position="877"/>
    </location>
</feature>
<dbReference type="GO" id="GO:0004776">
    <property type="term" value="F:succinate-CoA ligase (GDP-forming) activity"/>
    <property type="evidence" value="ECO:0007669"/>
    <property type="project" value="UniProtKB-EC"/>
</dbReference>
<evidence type="ECO:0000256" key="15">
    <source>
        <dbReference type="ARBA" id="ARBA00057390"/>
    </source>
</evidence>
<feature type="binding site" evidence="17">
    <location>
        <position position="1123"/>
    </location>
    <ligand>
        <name>GTP</name>
        <dbReference type="ChEBI" id="CHEBI:37565"/>
    </ligand>
</feature>
<dbReference type="InterPro" id="IPR036875">
    <property type="entry name" value="Znf_CCHC_sf"/>
</dbReference>
<evidence type="ECO:0000256" key="6">
    <source>
        <dbReference type="ARBA" id="ARBA00022741"/>
    </source>
</evidence>
<dbReference type="InterPro" id="IPR013650">
    <property type="entry name" value="ATP-grasp_succ-CoA_synth-type"/>
</dbReference>
<dbReference type="Gene3D" id="3.30.505.10">
    <property type="entry name" value="SH2 domain"/>
    <property type="match status" value="1"/>
</dbReference>
<comment type="catalytic activity">
    <reaction evidence="13 17">
        <text>GTP + succinate + CoA = succinyl-CoA + GDP + phosphate</text>
        <dbReference type="Rhea" id="RHEA:22120"/>
        <dbReference type="ChEBI" id="CHEBI:30031"/>
        <dbReference type="ChEBI" id="CHEBI:37565"/>
        <dbReference type="ChEBI" id="CHEBI:43474"/>
        <dbReference type="ChEBI" id="CHEBI:57287"/>
        <dbReference type="ChEBI" id="CHEBI:57292"/>
        <dbReference type="ChEBI" id="CHEBI:58189"/>
        <dbReference type="EC" id="6.2.1.4"/>
    </reaction>
</comment>
<evidence type="ECO:0000256" key="2">
    <source>
        <dbReference type="ARBA" id="ARBA00022532"/>
    </source>
</evidence>
<dbReference type="Gene3D" id="3.40.50.261">
    <property type="entry name" value="Succinyl-CoA synthetase domains"/>
    <property type="match status" value="1"/>
</dbReference>
<dbReference type="PANTHER" id="PTHR11815">
    <property type="entry name" value="SUCCINYL-COA SYNTHETASE BETA CHAIN"/>
    <property type="match status" value="1"/>
</dbReference>
<evidence type="ECO:0000256" key="12">
    <source>
        <dbReference type="ARBA" id="ARBA00023134"/>
    </source>
</evidence>
<feature type="domain" description="CCHC-type" evidence="23">
    <location>
        <begin position="137"/>
        <end position="150"/>
    </location>
</feature>
<organism evidence="24 25">
    <name type="scientific">Parthenolecanium corni</name>
    <dbReference type="NCBI Taxonomy" id="536013"/>
    <lineage>
        <taxon>Eukaryota</taxon>
        <taxon>Metazoa</taxon>
        <taxon>Ecdysozoa</taxon>
        <taxon>Arthropoda</taxon>
        <taxon>Hexapoda</taxon>
        <taxon>Insecta</taxon>
        <taxon>Pterygota</taxon>
        <taxon>Neoptera</taxon>
        <taxon>Paraneoptera</taxon>
        <taxon>Hemiptera</taxon>
        <taxon>Sternorrhyncha</taxon>
        <taxon>Coccoidea</taxon>
        <taxon>Coccidae</taxon>
        <taxon>Parthenolecanium</taxon>
    </lineage>
</organism>
<comment type="subcellular location">
    <subcellularLocation>
        <location evidence="17">Mitochondrion</location>
    </subcellularLocation>
</comment>
<feature type="region of interest" description="Disordered" evidence="20">
    <location>
        <begin position="760"/>
        <end position="788"/>
    </location>
</feature>
<proteinExistence type="inferred from homology"/>
<dbReference type="HAMAP" id="MF_03221">
    <property type="entry name" value="Succ_CoA_betaG_euk"/>
    <property type="match status" value="1"/>
</dbReference>
<dbReference type="Pfam" id="PF00098">
    <property type="entry name" value="zf-CCHC"/>
    <property type="match status" value="2"/>
</dbReference>
<evidence type="ECO:0000256" key="20">
    <source>
        <dbReference type="SAM" id="MobiDB-lite"/>
    </source>
</evidence>
<dbReference type="GO" id="GO:0005524">
    <property type="term" value="F:ATP binding"/>
    <property type="evidence" value="ECO:0007669"/>
    <property type="project" value="InterPro"/>
</dbReference>
<name>A0AAN9XYN7_9HEMI</name>
<evidence type="ECO:0000256" key="4">
    <source>
        <dbReference type="ARBA" id="ARBA00022598"/>
    </source>
</evidence>
<dbReference type="GO" id="GO:0006104">
    <property type="term" value="P:succinyl-CoA metabolic process"/>
    <property type="evidence" value="ECO:0007669"/>
    <property type="project" value="InterPro"/>
</dbReference>
<dbReference type="Proteomes" id="UP001367676">
    <property type="component" value="Unassembled WGS sequence"/>
</dbReference>
<dbReference type="Pfam" id="PF00096">
    <property type="entry name" value="zf-C2H2"/>
    <property type="match status" value="1"/>
</dbReference>
<accession>A0AAN9XYN7</accession>
<dbReference type="GO" id="GO:0042709">
    <property type="term" value="C:succinate-CoA ligase complex"/>
    <property type="evidence" value="ECO:0007669"/>
    <property type="project" value="TreeGrafter"/>
</dbReference>
<keyword evidence="9 17" id="KW-0460">Magnesium</keyword>
<feature type="region of interest" description="Disordered" evidence="20">
    <location>
        <begin position="301"/>
        <end position="324"/>
    </location>
</feature>
<dbReference type="FunFam" id="3.40.50.261:FF:000001">
    <property type="entry name" value="Succinate--CoA ligase [ADP-forming] subunit beta"/>
    <property type="match status" value="1"/>
</dbReference>
<feature type="compositionally biased region" description="Basic and acidic residues" evidence="20">
    <location>
        <begin position="301"/>
        <end position="313"/>
    </location>
</feature>
<dbReference type="Pfam" id="PF08442">
    <property type="entry name" value="ATP-grasp_2"/>
    <property type="match status" value="1"/>
</dbReference>
<evidence type="ECO:0000256" key="13">
    <source>
        <dbReference type="ARBA" id="ARBA00052879"/>
    </source>
</evidence>
<dbReference type="SUPFAM" id="SSF57756">
    <property type="entry name" value="Retrovirus zinc finger-like domains"/>
    <property type="match status" value="1"/>
</dbReference>
<dbReference type="PROSITE" id="PS50001">
    <property type="entry name" value="SH2"/>
    <property type="match status" value="1"/>
</dbReference>
<evidence type="ECO:0000259" key="23">
    <source>
        <dbReference type="PROSITE" id="PS50158"/>
    </source>
</evidence>
<feature type="binding site" evidence="17">
    <location>
        <position position="1234"/>
    </location>
    <ligand>
        <name>Mg(2+)</name>
        <dbReference type="ChEBI" id="CHEBI:18420"/>
    </ligand>
</feature>
<dbReference type="InterPro" id="IPR017866">
    <property type="entry name" value="Succ-CoA_synthase_bsu_CS"/>
</dbReference>
<keyword evidence="25" id="KW-1185">Reference proteome</keyword>
<dbReference type="InterPro" id="IPR001878">
    <property type="entry name" value="Znf_CCHC"/>
</dbReference>
<feature type="domain" description="CCHC-type" evidence="23">
    <location>
        <begin position="114"/>
        <end position="130"/>
    </location>
</feature>
<dbReference type="PROSITE" id="PS00028">
    <property type="entry name" value="ZINC_FINGER_C2H2_1"/>
    <property type="match status" value="3"/>
</dbReference>
<dbReference type="EMBL" id="JBBCAQ010000036">
    <property type="protein sequence ID" value="KAK7575701.1"/>
    <property type="molecule type" value="Genomic_DNA"/>
</dbReference>
<evidence type="ECO:0000259" key="22">
    <source>
        <dbReference type="PROSITE" id="PS50157"/>
    </source>
</evidence>
<dbReference type="FunFam" id="3.30.505.10:FF:000058">
    <property type="entry name" value="SH2 domain-containing adapter protein D"/>
    <property type="match status" value="1"/>
</dbReference>
<keyword evidence="3" id="KW-0597">Phosphoprotein</keyword>
<feature type="region of interest" description="Disordered" evidence="20">
    <location>
        <begin position="233"/>
        <end position="256"/>
    </location>
</feature>
<comment type="similarity">
    <text evidence="17">Belongs to the succinate/malate CoA ligase beta subunit family. GTP-specific subunit beta subfamily.</text>
</comment>
<evidence type="ECO:0000256" key="3">
    <source>
        <dbReference type="ARBA" id="ARBA00022553"/>
    </source>
</evidence>
<feature type="binding site" evidence="17">
    <location>
        <begin position="1342"/>
        <end position="1344"/>
    </location>
    <ligand>
        <name>substrate</name>
        <note>ligand shared with subunit alpha</note>
    </ligand>
</feature>
<dbReference type="PRINTS" id="PR00401">
    <property type="entry name" value="SH2DOMAIN"/>
</dbReference>
<feature type="region of interest" description="Disordered" evidence="20">
    <location>
        <begin position="1"/>
        <end position="106"/>
    </location>
</feature>
<dbReference type="SMART" id="SM00343">
    <property type="entry name" value="ZnF_C2HC"/>
    <property type="match status" value="2"/>
</dbReference>
<keyword evidence="10 19" id="KW-0727">SH2 domain</keyword>
<dbReference type="InterPro" id="IPR034722">
    <property type="entry name" value="Succ_CoA_betaG_euk"/>
</dbReference>
<dbReference type="GO" id="GO:0006099">
    <property type="term" value="P:tricarboxylic acid cycle"/>
    <property type="evidence" value="ECO:0007669"/>
    <property type="project" value="UniProtKB-UniRule"/>
</dbReference>
<dbReference type="NCBIfam" id="NF001913">
    <property type="entry name" value="PRK00696.1"/>
    <property type="match status" value="1"/>
</dbReference>
<dbReference type="SMART" id="SM00252">
    <property type="entry name" value="SH2"/>
    <property type="match status" value="1"/>
</dbReference>
<evidence type="ECO:0000256" key="9">
    <source>
        <dbReference type="ARBA" id="ARBA00022842"/>
    </source>
</evidence>
<evidence type="ECO:0000256" key="19">
    <source>
        <dbReference type="PROSITE-ProRule" id="PRU00191"/>
    </source>
</evidence>
<dbReference type="InterPro" id="IPR005809">
    <property type="entry name" value="Succ_CoA_ligase-like_bsu"/>
</dbReference>
<evidence type="ECO:0000256" key="17">
    <source>
        <dbReference type="HAMAP-Rule" id="MF_03221"/>
    </source>
</evidence>
<dbReference type="SUPFAM" id="SSF57667">
    <property type="entry name" value="beta-beta-alpha zinc fingers"/>
    <property type="match status" value="2"/>
</dbReference>
<keyword evidence="12 17" id="KW-0342">GTP-binding</keyword>
<keyword evidence="6 17" id="KW-0547">Nucleotide-binding</keyword>
<reference evidence="24 25" key="1">
    <citation type="submission" date="2024-03" db="EMBL/GenBank/DDBJ databases">
        <title>Adaptation during the transition from Ophiocordyceps entomopathogen to insect associate is accompanied by gene loss and intensified selection.</title>
        <authorList>
            <person name="Ward C.M."/>
            <person name="Onetto C.A."/>
            <person name="Borneman A.R."/>
        </authorList>
    </citation>
    <scope>NUCLEOTIDE SEQUENCE [LARGE SCALE GENOMIC DNA]</scope>
    <source>
        <strain evidence="24">AWRI1</strain>
        <tissue evidence="24">Single Adult Female</tissue>
    </source>
</reference>
<feature type="binding site" evidence="17">
    <location>
        <position position="1285"/>
    </location>
    <ligand>
        <name>substrate</name>
        <note>ligand shared with subunit alpha</note>
    </ligand>
</feature>
<gene>
    <name evidence="24" type="ORF">V9T40_011987</name>
</gene>
<feature type="region of interest" description="Disordered" evidence="20">
    <location>
        <begin position="696"/>
        <end position="740"/>
    </location>
</feature>
<dbReference type="SUPFAM" id="SSF52210">
    <property type="entry name" value="Succinyl-CoA synthetase domains"/>
    <property type="match status" value="1"/>
</dbReference>
<dbReference type="EC" id="6.2.1.4" evidence="17"/>
<dbReference type="Gene3D" id="3.30.470.20">
    <property type="entry name" value="ATP-grasp fold, B domain"/>
    <property type="match status" value="1"/>
</dbReference>
<dbReference type="GO" id="GO:0004775">
    <property type="term" value="F:succinate-CoA ligase (ADP-forming) activity"/>
    <property type="evidence" value="ECO:0007669"/>
    <property type="project" value="UniProtKB-UniRule"/>
</dbReference>
<feature type="compositionally biased region" description="Basic and acidic residues" evidence="20">
    <location>
        <begin position="1"/>
        <end position="12"/>
    </location>
</feature>
<dbReference type="FunFam" id="3.30.160.60:FF:000446">
    <property type="entry name" value="Zinc finger protein"/>
    <property type="match status" value="1"/>
</dbReference>
<dbReference type="InterPro" id="IPR005811">
    <property type="entry name" value="SUCC_ACL_C"/>
</dbReference>
<evidence type="ECO:0000256" key="5">
    <source>
        <dbReference type="ARBA" id="ARBA00022723"/>
    </source>
</evidence>
<comment type="pathway">
    <text evidence="1 17">Carbohydrate metabolism; tricarboxylic acid cycle; succinate from succinyl-CoA (ligase route): step 1/1.</text>
</comment>
<comment type="cofactor">
    <cofactor evidence="17">
        <name>Mg(2+)</name>
        <dbReference type="ChEBI" id="CHEBI:18420"/>
    </cofactor>
    <text evidence="17">Binds 1 Mg(2+) ion per subunit.</text>
</comment>
<feature type="compositionally biased region" description="Basic residues" evidence="20">
    <location>
        <begin position="557"/>
        <end position="575"/>
    </location>
</feature>
<evidence type="ECO:0000256" key="7">
    <source>
        <dbReference type="ARBA" id="ARBA00022771"/>
    </source>
</evidence>
<feature type="binding site" evidence="17">
    <location>
        <begin position="1067"/>
        <end position="1069"/>
    </location>
    <ligand>
        <name>GTP</name>
        <dbReference type="ChEBI" id="CHEBI:37565"/>
    </ligand>
</feature>
<dbReference type="GO" id="GO:0005525">
    <property type="term" value="F:GTP binding"/>
    <property type="evidence" value="ECO:0007669"/>
    <property type="project" value="UniProtKB-UniRule"/>
</dbReference>
<dbReference type="InterPro" id="IPR036236">
    <property type="entry name" value="Znf_C2H2_sf"/>
</dbReference>
<evidence type="ECO:0000313" key="24">
    <source>
        <dbReference type="EMBL" id="KAK7575701.1"/>
    </source>
</evidence>
<evidence type="ECO:0000256" key="11">
    <source>
        <dbReference type="ARBA" id="ARBA00023128"/>
    </source>
</evidence>
<feature type="region of interest" description="Disordered" evidence="20">
    <location>
        <begin position="852"/>
        <end position="883"/>
    </location>
</feature>
<dbReference type="PROSITE" id="PS01217">
    <property type="entry name" value="SUCCINYL_COA_LIG_3"/>
    <property type="match status" value="1"/>
</dbReference>
<dbReference type="InterPro" id="IPR016102">
    <property type="entry name" value="Succinyl-CoA_synth-like"/>
</dbReference>
<comment type="function">
    <text evidence="14 17">GTP-specific succinyl-CoA synthetase functions in the citric acid cycle (TCA), coupling the hydrolysis of succinyl-CoA to the synthesis of GTP and thus represents the only step of substrate-level phosphorylation in the TCA. The beta subunit provides nucleotide specificity of the enzyme and binds the substrate succinate, while the binding sites for coenzyme A and phosphate are found in the alpha subunit.</text>
</comment>
<evidence type="ECO:0000259" key="21">
    <source>
        <dbReference type="PROSITE" id="PS50001"/>
    </source>
</evidence>
<keyword evidence="5 17" id="KW-0479">Metal-binding</keyword>
<dbReference type="PANTHER" id="PTHR11815:SF10">
    <property type="entry name" value="SUCCINATE--COA LIGASE [GDP-FORMING] SUBUNIT BETA, MITOCHONDRIAL"/>
    <property type="match status" value="1"/>
</dbReference>
<dbReference type="InterPro" id="IPR013087">
    <property type="entry name" value="Znf_C2H2_type"/>
</dbReference>
<keyword evidence="4 17" id="KW-0436">Ligase</keyword>
<dbReference type="CDD" id="cd09945">
    <property type="entry name" value="SH2_SHB_SHD_SHE_SHF_like"/>
    <property type="match status" value="1"/>
</dbReference>
<dbReference type="GO" id="GO:0003676">
    <property type="term" value="F:nucleic acid binding"/>
    <property type="evidence" value="ECO:0007669"/>
    <property type="project" value="InterPro"/>
</dbReference>
<keyword evidence="2 17" id="KW-0816">Tricarboxylic acid cycle</keyword>
<feature type="domain" description="SH2" evidence="21">
    <location>
        <begin position="911"/>
        <end position="1007"/>
    </location>
</feature>
<comment type="subunit">
    <text evidence="16 17">Heterodimer of an alpha and a beta subunit. The beta subunit determines specificity for GTP.</text>
</comment>
<feature type="site" description="Important for substrate specificity" evidence="17">
    <location>
        <position position="1056"/>
    </location>
</feature>
<comment type="caution">
    <text evidence="24">The sequence shown here is derived from an EMBL/GenBank/DDBJ whole genome shotgun (WGS) entry which is preliminary data.</text>
</comment>
<comment type="function">
    <text evidence="15">May function as an adapter protein.</text>
</comment>
<dbReference type="Gene3D" id="4.10.60.10">
    <property type="entry name" value="Zinc finger, CCHC-type"/>
    <property type="match status" value="1"/>
</dbReference>
<dbReference type="SMART" id="SM00355">
    <property type="entry name" value="ZnF_C2H2"/>
    <property type="match status" value="5"/>
</dbReference>
<evidence type="ECO:0000256" key="1">
    <source>
        <dbReference type="ARBA" id="ARBA00005064"/>
    </source>
</evidence>
<evidence type="ECO:0000256" key="14">
    <source>
        <dbReference type="ARBA" id="ARBA00053833"/>
    </source>
</evidence>
<dbReference type="NCBIfam" id="TIGR01016">
    <property type="entry name" value="sucCoAbeta"/>
    <property type="match status" value="1"/>
</dbReference>
<feature type="site" description="Important for substrate specificity" evidence="17">
    <location>
        <position position="1124"/>
    </location>
</feature>
<dbReference type="FunFam" id="3.30.470.20:FF:000002">
    <property type="entry name" value="Succinate--CoA ligase [ADP-forming] subunit beta"/>
    <property type="match status" value="1"/>
</dbReference>
<keyword evidence="11 17" id="KW-0496">Mitochondrion</keyword>
<feature type="compositionally biased region" description="Polar residues" evidence="20">
    <location>
        <begin position="761"/>
        <end position="771"/>
    </location>
</feature>
<dbReference type="SUPFAM" id="SSF56059">
    <property type="entry name" value="Glutathione synthetase ATP-binding domain-like"/>
    <property type="match status" value="1"/>
</dbReference>
<feature type="binding site" evidence="17">
    <location>
        <position position="1034"/>
    </location>
    <ligand>
        <name>GTP</name>
        <dbReference type="ChEBI" id="CHEBI:37565"/>
    </ligand>
</feature>
<dbReference type="HAMAP" id="MF_00558">
    <property type="entry name" value="Succ_CoA_beta"/>
    <property type="match status" value="1"/>
</dbReference>
<evidence type="ECO:0000256" key="18">
    <source>
        <dbReference type="PROSITE-ProRule" id="PRU00042"/>
    </source>
</evidence>